<proteinExistence type="predicted"/>
<keyword evidence="2" id="KW-0575">Peroxidase</keyword>
<dbReference type="NCBIfam" id="TIGR00778">
    <property type="entry name" value="ahpD_dom"/>
    <property type="match status" value="1"/>
</dbReference>
<dbReference type="InterPro" id="IPR003779">
    <property type="entry name" value="CMD-like"/>
</dbReference>
<dbReference type="Proteomes" id="UP000240971">
    <property type="component" value="Unassembled WGS sequence"/>
</dbReference>
<protein>
    <submittedName>
        <fullName evidence="2">Putative peroxidase-related enzyme</fullName>
    </submittedName>
</protein>
<dbReference type="SUPFAM" id="SSF69118">
    <property type="entry name" value="AhpD-like"/>
    <property type="match status" value="1"/>
</dbReference>
<keyword evidence="3" id="KW-1185">Reference proteome</keyword>
<evidence type="ECO:0000313" key="2">
    <source>
        <dbReference type="EMBL" id="PSL46142.1"/>
    </source>
</evidence>
<sequence>MKSINVPARDQVSTESQLLFDQLTQRLGKVPNLYATIGYSPNALKGFLEYEATLNKGVFTPKEREAIALVVSEVNGCAYCLAAHTGLALRTGFTKEETISIRKGQVSDNKLNAIIQLGKSIAENKGKPGNDLLENFYQAGFNEAAVMELIGLIAVRVYTNYVFALTEVPLDFPPAEPLN</sequence>
<reference evidence="2 3" key="1">
    <citation type="submission" date="2018-03" db="EMBL/GenBank/DDBJ databases">
        <title>Genomic Encyclopedia of Archaeal and Bacterial Type Strains, Phase II (KMG-II): from individual species to whole genera.</title>
        <authorList>
            <person name="Goeker M."/>
        </authorList>
    </citation>
    <scope>NUCLEOTIDE SEQUENCE [LARGE SCALE GENOMIC DNA]</scope>
    <source>
        <strain evidence="2 3">DSM 24859</strain>
    </source>
</reference>
<accession>A0A2P8HIV8</accession>
<gene>
    <name evidence="2" type="ORF">CLV51_103118</name>
</gene>
<organism evidence="2 3">
    <name type="scientific">Chitinophaga niastensis</name>
    <dbReference type="NCBI Taxonomy" id="536980"/>
    <lineage>
        <taxon>Bacteria</taxon>
        <taxon>Pseudomonadati</taxon>
        <taxon>Bacteroidota</taxon>
        <taxon>Chitinophagia</taxon>
        <taxon>Chitinophagales</taxon>
        <taxon>Chitinophagaceae</taxon>
        <taxon>Chitinophaga</taxon>
    </lineage>
</organism>
<dbReference type="InterPro" id="IPR004675">
    <property type="entry name" value="AhpD_core"/>
</dbReference>
<name>A0A2P8HIV8_CHINA</name>
<comment type="caution">
    <text evidence="2">The sequence shown here is derived from an EMBL/GenBank/DDBJ whole genome shotgun (WGS) entry which is preliminary data.</text>
</comment>
<feature type="domain" description="Carboxymuconolactone decarboxylase-like" evidence="1">
    <location>
        <begin position="42"/>
        <end position="108"/>
    </location>
</feature>
<dbReference type="Pfam" id="PF02627">
    <property type="entry name" value="CMD"/>
    <property type="match status" value="1"/>
</dbReference>
<dbReference type="PANTHER" id="PTHR35446">
    <property type="entry name" value="SI:CH211-175M2.5"/>
    <property type="match status" value="1"/>
</dbReference>
<evidence type="ECO:0000259" key="1">
    <source>
        <dbReference type="Pfam" id="PF02627"/>
    </source>
</evidence>
<dbReference type="AlphaFoldDB" id="A0A2P8HIV8"/>
<keyword evidence="2" id="KW-0560">Oxidoreductase</keyword>
<dbReference type="EMBL" id="PYAW01000003">
    <property type="protein sequence ID" value="PSL46142.1"/>
    <property type="molecule type" value="Genomic_DNA"/>
</dbReference>
<dbReference type="Gene3D" id="1.20.1290.10">
    <property type="entry name" value="AhpD-like"/>
    <property type="match status" value="1"/>
</dbReference>
<dbReference type="OrthoDB" id="9808310at2"/>
<dbReference type="InterPro" id="IPR029032">
    <property type="entry name" value="AhpD-like"/>
</dbReference>
<evidence type="ECO:0000313" key="3">
    <source>
        <dbReference type="Proteomes" id="UP000240971"/>
    </source>
</evidence>
<dbReference type="GO" id="GO:0051920">
    <property type="term" value="F:peroxiredoxin activity"/>
    <property type="evidence" value="ECO:0007669"/>
    <property type="project" value="InterPro"/>
</dbReference>
<dbReference type="RefSeq" id="WP_106528947.1">
    <property type="nucleotide sequence ID" value="NZ_PYAW01000003.1"/>
</dbReference>
<dbReference type="PANTHER" id="PTHR35446:SF2">
    <property type="entry name" value="CARBOXYMUCONOLACTONE DECARBOXYLASE-LIKE DOMAIN-CONTAINING PROTEIN"/>
    <property type="match status" value="1"/>
</dbReference>